<dbReference type="Gene3D" id="3.30.1330.40">
    <property type="entry name" value="RutC-like"/>
    <property type="match status" value="1"/>
</dbReference>
<gene>
    <name evidence="2" type="ORF">METZ01_LOCUS339952</name>
</gene>
<sequence>MSIEDKLSELGITLPEAPAAVAAYQPWIRTGNLIFTSGQLPWRDGEIAYAGKLGAEISDEDGYQAARQCALNAIAQLKAATGDLDKIQKIVRIEGYVHCAEGFRDHPQVLNGASDLVGELFGEHGQHTRLALGINEMPLNAAVQLAMTAEVAD</sequence>
<dbReference type="CDD" id="cd02199">
    <property type="entry name" value="YjgF_YER057c_UK114_like_1"/>
    <property type="match status" value="1"/>
</dbReference>
<organism evidence="2">
    <name type="scientific">marine metagenome</name>
    <dbReference type="NCBI Taxonomy" id="408172"/>
    <lineage>
        <taxon>unclassified sequences</taxon>
        <taxon>metagenomes</taxon>
        <taxon>ecological metagenomes</taxon>
    </lineage>
</organism>
<dbReference type="InterPro" id="IPR013813">
    <property type="entry name" value="Endoribo_LPSP/chorism_mut-like"/>
</dbReference>
<accession>A0A382QQ91</accession>
<reference evidence="2" key="1">
    <citation type="submission" date="2018-05" db="EMBL/GenBank/DDBJ databases">
        <authorList>
            <person name="Lanie J.A."/>
            <person name="Ng W.-L."/>
            <person name="Kazmierczak K.M."/>
            <person name="Andrzejewski T.M."/>
            <person name="Davidsen T.M."/>
            <person name="Wayne K.J."/>
            <person name="Tettelin H."/>
            <person name="Glass J.I."/>
            <person name="Rusch D."/>
            <person name="Podicherti R."/>
            <person name="Tsui H.-C.T."/>
            <person name="Winkler M.E."/>
        </authorList>
    </citation>
    <scope>NUCLEOTIDE SEQUENCE</scope>
</reference>
<dbReference type="PANTHER" id="PTHR43760:SF1">
    <property type="entry name" value="ENDORIBONUCLEASE L-PSP_CHORISMATE MUTASE-LIKE DOMAIN-CONTAINING PROTEIN"/>
    <property type="match status" value="1"/>
</dbReference>
<dbReference type="EMBL" id="UINC01115807">
    <property type="protein sequence ID" value="SVC87098.1"/>
    <property type="molecule type" value="Genomic_DNA"/>
</dbReference>
<name>A0A382QQ91_9ZZZZ</name>
<evidence type="ECO:0000259" key="1">
    <source>
        <dbReference type="Pfam" id="PF14588"/>
    </source>
</evidence>
<evidence type="ECO:0000313" key="2">
    <source>
        <dbReference type="EMBL" id="SVC87098.1"/>
    </source>
</evidence>
<proteinExistence type="predicted"/>
<protein>
    <recommendedName>
        <fullName evidence="1">Endoribonuclease L-PSP/chorismate mutase-like domain-containing protein</fullName>
    </recommendedName>
</protein>
<dbReference type="SUPFAM" id="SSF55298">
    <property type="entry name" value="YjgF-like"/>
    <property type="match status" value="1"/>
</dbReference>
<feature type="domain" description="Endoribonuclease L-PSP/chorismate mutase-like" evidence="1">
    <location>
        <begin position="5"/>
        <end position="150"/>
    </location>
</feature>
<dbReference type="PANTHER" id="PTHR43760">
    <property type="entry name" value="ENDORIBONUCLEASE-RELATED"/>
    <property type="match status" value="1"/>
</dbReference>
<dbReference type="Pfam" id="PF14588">
    <property type="entry name" value="YjgF_endoribonc"/>
    <property type="match status" value="1"/>
</dbReference>
<dbReference type="InterPro" id="IPR035959">
    <property type="entry name" value="RutC-like_sf"/>
</dbReference>
<dbReference type="AlphaFoldDB" id="A0A382QQ91"/>